<dbReference type="HAMAP" id="MF_01416">
    <property type="entry name" value="ATP_synth_delta_bact"/>
    <property type="match status" value="1"/>
</dbReference>
<keyword evidence="6 7" id="KW-0066">ATP synthesis</keyword>
<comment type="caution">
    <text evidence="8">The sequence shown here is derived from an EMBL/GenBank/DDBJ whole genome shotgun (WGS) entry which is preliminary data.</text>
</comment>
<dbReference type="Pfam" id="PF00213">
    <property type="entry name" value="OSCP"/>
    <property type="match status" value="1"/>
</dbReference>
<evidence type="ECO:0000256" key="2">
    <source>
        <dbReference type="ARBA" id="ARBA00022448"/>
    </source>
</evidence>
<dbReference type="SUPFAM" id="SSF47928">
    <property type="entry name" value="N-terminal domain of the delta subunit of the F1F0-ATP synthase"/>
    <property type="match status" value="1"/>
</dbReference>
<keyword evidence="5 7" id="KW-0472">Membrane</keyword>
<comment type="function">
    <text evidence="7">F(1)F(0) ATP synthase produces ATP from ADP in the presence of a proton or sodium gradient. F-type ATPases consist of two structural domains, F(1) containing the extramembraneous catalytic core and F(0) containing the membrane proton channel, linked together by a central stalk and a peripheral stalk. During catalysis, ATP synthesis in the catalytic domain of F(1) is coupled via a rotary mechanism of the central stalk subunits to proton translocation.</text>
</comment>
<dbReference type="AlphaFoldDB" id="A0A0F3GLY7"/>
<keyword evidence="7" id="KW-0139">CF(1)</keyword>
<dbReference type="GO" id="GO:0016787">
    <property type="term" value="F:hydrolase activity"/>
    <property type="evidence" value="ECO:0007669"/>
    <property type="project" value="UniProtKB-KW"/>
</dbReference>
<dbReference type="PROSITE" id="PS00389">
    <property type="entry name" value="ATPASE_DELTA"/>
    <property type="match status" value="1"/>
</dbReference>
<keyword evidence="3 7" id="KW-0375">Hydrogen ion transport</keyword>
<dbReference type="Proteomes" id="UP000033423">
    <property type="component" value="Unassembled WGS sequence"/>
</dbReference>
<proteinExistence type="inferred from homology"/>
<evidence type="ECO:0000256" key="3">
    <source>
        <dbReference type="ARBA" id="ARBA00022781"/>
    </source>
</evidence>
<keyword evidence="4 7" id="KW-0406">Ion transport</keyword>
<gene>
    <name evidence="7" type="primary">atpH</name>
    <name evidence="8" type="ORF">MBAV_004874</name>
</gene>
<dbReference type="GO" id="GO:0046933">
    <property type="term" value="F:proton-transporting ATP synthase activity, rotational mechanism"/>
    <property type="evidence" value="ECO:0007669"/>
    <property type="project" value="UniProtKB-UniRule"/>
</dbReference>
<dbReference type="InterPro" id="IPR026015">
    <property type="entry name" value="ATP_synth_OSCP/delta_N_sf"/>
</dbReference>
<keyword evidence="9" id="KW-1185">Reference proteome</keyword>
<evidence type="ECO:0000313" key="8">
    <source>
        <dbReference type="EMBL" id="KJU82930.1"/>
    </source>
</evidence>
<comment type="function">
    <text evidence="7">This protein is part of the stalk that links CF(0) to CF(1). It either transmits conformational changes from CF(0) to CF(1) or is implicated in proton conduction.</text>
</comment>
<evidence type="ECO:0000256" key="4">
    <source>
        <dbReference type="ARBA" id="ARBA00023065"/>
    </source>
</evidence>
<dbReference type="Gene3D" id="1.10.520.20">
    <property type="entry name" value="N-terminal domain of the delta subunit of the F1F0-ATP synthase"/>
    <property type="match status" value="1"/>
</dbReference>
<evidence type="ECO:0000313" key="9">
    <source>
        <dbReference type="Proteomes" id="UP000033423"/>
    </source>
</evidence>
<keyword evidence="2 7" id="KW-0813">Transport</keyword>
<comment type="similarity">
    <text evidence="7">Belongs to the ATPase delta chain family.</text>
</comment>
<dbReference type="GO" id="GO:0005886">
    <property type="term" value="C:plasma membrane"/>
    <property type="evidence" value="ECO:0007669"/>
    <property type="project" value="UniProtKB-SubCell"/>
</dbReference>
<dbReference type="InterPro" id="IPR000711">
    <property type="entry name" value="ATPase_OSCP/dsu"/>
</dbReference>
<evidence type="ECO:0000256" key="6">
    <source>
        <dbReference type="ARBA" id="ARBA00023310"/>
    </source>
</evidence>
<dbReference type="PRINTS" id="PR00125">
    <property type="entry name" value="ATPASEDELTA"/>
</dbReference>
<dbReference type="InterPro" id="IPR020781">
    <property type="entry name" value="ATPase_OSCP/d_CS"/>
</dbReference>
<reference evidence="8 9" key="1">
    <citation type="submission" date="2015-02" db="EMBL/GenBank/DDBJ databases">
        <title>Single-cell genomics of uncultivated deep-branching MTB reveals a conserved set of magnetosome genes.</title>
        <authorList>
            <person name="Kolinko S."/>
            <person name="Richter M."/>
            <person name="Glockner F.O."/>
            <person name="Brachmann A."/>
            <person name="Schuler D."/>
        </authorList>
    </citation>
    <scope>NUCLEOTIDE SEQUENCE [LARGE SCALE GENOMIC DNA]</scope>
    <source>
        <strain evidence="8">TM-1</strain>
    </source>
</reference>
<protein>
    <recommendedName>
        <fullName evidence="7">ATP synthase subunit delta</fullName>
    </recommendedName>
    <alternativeName>
        <fullName evidence="7">ATP synthase F(1) sector subunit delta</fullName>
    </alternativeName>
    <alternativeName>
        <fullName evidence="7">F-type ATPase subunit delta</fullName>
        <shortName evidence="7">F-ATPase subunit delta</shortName>
    </alternativeName>
</protein>
<evidence type="ECO:0000256" key="1">
    <source>
        <dbReference type="ARBA" id="ARBA00004370"/>
    </source>
</evidence>
<sequence>MRTNNKIAKRYAQTLFNSIAIDEMEKLIRQLTLVNRLIEQDKSLRAVFSSPMFFEKDQLDAIDLIATELALTQLCKGFILNVVKKKDIDKISDILAVLTRFYLSARKMVQAVVITSAPLDKQRHERLRDSLRARLDKDVEIEYVIDPSIMGGIVVRAGGYVFDVSIKGQLAKLREALLKG</sequence>
<evidence type="ECO:0000256" key="5">
    <source>
        <dbReference type="ARBA" id="ARBA00023136"/>
    </source>
</evidence>
<dbReference type="PANTHER" id="PTHR11910">
    <property type="entry name" value="ATP SYNTHASE DELTA CHAIN"/>
    <property type="match status" value="1"/>
</dbReference>
<evidence type="ECO:0000256" key="7">
    <source>
        <dbReference type="HAMAP-Rule" id="MF_01416"/>
    </source>
</evidence>
<keyword evidence="8" id="KW-0378">Hydrolase</keyword>
<dbReference type="NCBIfam" id="TIGR01145">
    <property type="entry name" value="ATP_synt_delta"/>
    <property type="match status" value="1"/>
</dbReference>
<dbReference type="EMBL" id="LACI01002117">
    <property type="protein sequence ID" value="KJU82930.1"/>
    <property type="molecule type" value="Genomic_DNA"/>
</dbReference>
<dbReference type="SUPFAM" id="SSF160527">
    <property type="entry name" value="V-type ATPase subunit E-like"/>
    <property type="match status" value="1"/>
</dbReference>
<organism evidence="8 9">
    <name type="scientific">Candidatus Magnetobacterium bavaricum</name>
    <dbReference type="NCBI Taxonomy" id="29290"/>
    <lineage>
        <taxon>Bacteria</taxon>
        <taxon>Pseudomonadati</taxon>
        <taxon>Nitrospirota</taxon>
        <taxon>Thermodesulfovibrionia</taxon>
        <taxon>Thermodesulfovibrionales</taxon>
        <taxon>Candidatus Magnetobacteriaceae</taxon>
        <taxon>Candidatus Magnetobacterium</taxon>
    </lineage>
</organism>
<keyword evidence="7" id="KW-1003">Cell membrane</keyword>
<comment type="subcellular location">
    <subcellularLocation>
        <location evidence="7">Cell membrane</location>
        <topology evidence="7">Peripheral membrane protein</topology>
    </subcellularLocation>
    <subcellularLocation>
        <location evidence="1">Membrane</location>
    </subcellularLocation>
</comment>
<dbReference type="GO" id="GO:0045259">
    <property type="term" value="C:proton-transporting ATP synthase complex"/>
    <property type="evidence" value="ECO:0007669"/>
    <property type="project" value="UniProtKB-KW"/>
</dbReference>
<accession>A0A0F3GLY7</accession>
<name>A0A0F3GLY7_9BACT</name>